<gene>
    <name evidence="1" type="ORF">I8J34_19980</name>
</gene>
<dbReference type="Proteomes" id="UP000694660">
    <property type="component" value="Unassembled WGS sequence"/>
</dbReference>
<dbReference type="EMBL" id="JAEKFT010000030">
    <property type="protein sequence ID" value="MBT0963471.1"/>
    <property type="molecule type" value="Genomic_DNA"/>
</dbReference>
<keyword evidence="2" id="KW-1185">Reference proteome</keyword>
<protein>
    <submittedName>
        <fullName evidence="1">Formate dehydrogenase subunit delta</fullName>
    </submittedName>
</protein>
<name>A0A944DEA5_DENI1</name>
<accession>A0A944DEA5</accession>
<dbReference type="Pfam" id="PF11390">
    <property type="entry name" value="FdsD"/>
    <property type="match status" value="1"/>
</dbReference>
<dbReference type="RefSeq" id="WP_214363403.1">
    <property type="nucleotide sequence ID" value="NZ_JAEKFT010000030.1"/>
</dbReference>
<comment type="caution">
    <text evidence="1">The sequence shown here is derived from an EMBL/GenBank/DDBJ whole genome shotgun (WGS) entry which is preliminary data.</text>
</comment>
<sequence>MEIQHLVKMANQIGQYFESYPDRDEACRCIAEHLGKFWAPRMRQALIAHLASPDGADTLTPLVAQAVRTLPAVQIPA</sequence>
<dbReference type="InterPro" id="IPR021074">
    <property type="entry name" value="Formate_DH_dsu"/>
</dbReference>
<dbReference type="AlphaFoldDB" id="A0A944DEA5"/>
<evidence type="ECO:0000313" key="1">
    <source>
        <dbReference type="EMBL" id="MBT0963471.1"/>
    </source>
</evidence>
<proteinExistence type="predicted"/>
<reference evidence="2" key="1">
    <citation type="journal article" date="2022" name="ISME J.">
        <title>Genetic and phylogenetic analysis of dissimilatory iodate-reducing bacteria identifies potential niches across the world's oceans.</title>
        <authorList>
            <person name="Reyes-Umana V."/>
            <person name="Henning Z."/>
            <person name="Lee K."/>
            <person name="Barnum T.P."/>
            <person name="Coates J.D."/>
        </authorList>
    </citation>
    <scope>NUCLEOTIDE SEQUENCE [LARGE SCALE GENOMIC DNA]</scope>
    <source>
        <strain evidence="2">IR12</strain>
    </source>
</reference>
<organism evidence="1 2">
    <name type="scientific">Denitromonas iodatirespirans</name>
    <dbReference type="NCBI Taxonomy" id="2795389"/>
    <lineage>
        <taxon>Bacteria</taxon>
        <taxon>Pseudomonadati</taxon>
        <taxon>Pseudomonadota</taxon>
        <taxon>Betaproteobacteria</taxon>
        <taxon>Rhodocyclales</taxon>
        <taxon>Zoogloeaceae</taxon>
        <taxon>Denitromonas</taxon>
    </lineage>
</organism>
<evidence type="ECO:0000313" key="2">
    <source>
        <dbReference type="Proteomes" id="UP000694660"/>
    </source>
</evidence>